<evidence type="ECO:0000256" key="3">
    <source>
        <dbReference type="SAM" id="Phobius"/>
    </source>
</evidence>
<feature type="transmembrane region" description="Helical" evidence="3">
    <location>
        <begin position="216"/>
        <end position="238"/>
    </location>
</feature>
<keyword evidence="3" id="KW-0812">Transmembrane</keyword>
<keyword evidence="4" id="KW-0934">Plastid</keyword>
<dbReference type="RefSeq" id="YP_009057892.1">
    <property type="nucleotide sequence ID" value="NC_024829.1"/>
</dbReference>
<keyword evidence="4" id="KW-0150">Chloroplast</keyword>
<sequence length="1616" mass="191170">MTPIFYSSKGRYNFAKRPLTILLEIKDKKRVFAAIANDTKEAIRVIQSFSHLVNEAPDFGTAVLICIKNPGFFNILFCIWLGIKSFLFKLITFQWVTELVRIPLFRLDLLADLSRETIVFPQFTPQVVEYPITTQGIYDVSDIVPTKGWNKFFVGFLNASYLILPVSSATIIWLRRLVVEGLAAGIVAGLGSILGWCIFIGAVIFGFDGLIGTWEFLAPFTILLSMCVLWSFVVDACASKGVKMYLQDKDLDTMTLEDWLHPDFVRIFQISFLLSWLEQNVYFDKIFRPLNAEQVSILSRFQTVNLVHDWFVHTSYLLGIFCGALFFGFLLGGFVWVMAQEHLSPIGLVRFDRLFLIAAIAIMMTGIPKYSWEYFLFRPTGIRSQQLLQRETLSYEHKDDFAKYYENRLYNRKRWREENNLEVEYRWKNIVRKKQVLKDLYKLKYGFLEEDVHQPRKRVPLYSDEKFYNFSRRIHKPRKSLKFTETKQKGVIRWPGSVIPTYMEKFDRKQKIHRRAIYWHNLYDEFIYSYLFPNIARLYETNPDYLEYLDELKEINDPQERLLMFLTFLEDDIEVINDLLKEDEGLISKAPPRTVIETGEISRPVSPVVRMRQKFYGNSYPRLSPLRDEERQAWKEEVFEKEKDRNKFLEFISDPMQDPKGRKHTAGEVRSEMRLRELYHFFRMGPDGDLKDLEYITNFGKGWYEDERFERYIYKDQKSTLDTPSTLQTKFKDEGDWRAKTIYDKLAFESQYRKLEQIVEQHRVIGNQFSVEDHYYEKPFEYVWMRRFKETIYNGIPFRAMLHLNIDSLLKKQPNFQFVTDDQKNRLAYHQWAMNGYHQSIREYMGLELNYPLEFPYEFENTFDIFAKLGGAKSRYNHVYRQQYRMTKRLARRFFFMTKRPQVNPNQEPVFGYDQLLPYDPQHTYRWHPGLVQKFRKKMVYLIQPDMDFMAYGGLMMFEPKPFYMVWDPKLRKTTFTNARPASLSGVKVRSRDQYRNTMQELAREKKAQNFQFDDPELLTVSEETFQEIPIQGRIGQIVPEIQEMPSRLDRFERLYKATGQFNYEILEEPDPNGPKDKDGNLIKNPALFSAHKPITTIRQLERLQRNVGVKEAKKLESLKERLTSHQSSIGKYPEVYGYSEGLLGEDRVNEEYQVKSVVEWKKKDFKKWDRVVEKNKKKRPKDYVGNVLKTKSDPNEPLLHPFPKEEGDGYTSMIVDPDLIDPIPLELTPVSKGYHPYSNIFVGGRVKERIQDTSAPALSLEEINVRLYTTQLGAEFRAKMRLYRNAHRAIQDQIKANRLLQAKGEKIKIAMIRYTDPEAQYKFGFFTKRALPEIDKIEKAREKEERVRIVRGADGVQKIVGGYVAHLTSEEEIETLIKRGTTVEIPIKRKTRSKEDHALSLENSKQKVNQDYAKKQAQQSNKQKKKKKERIYEGSIKKADELFWSPGLLVQQRNELLDMWETLQGLNVQGRNDFKRMKRQEFLDDARYLAGLSKEEKSARLEAIYAKLSPYPGRPVFEKNVSIWKQIQYGWKRIWNIHDSEIYLDRSPLIPIKDRDDLKPQRLLKAQGPERDLALEEYDKIKKVREIHELEKSLKEKQARKLQKALEEKQALDKK</sequence>
<evidence type="ECO:0000313" key="4">
    <source>
        <dbReference type="EMBL" id="AID67738.1"/>
    </source>
</evidence>
<feature type="transmembrane region" description="Helical" evidence="3">
    <location>
        <begin position="316"/>
        <end position="339"/>
    </location>
</feature>
<gene>
    <name evidence="4" type="primary">ycf1</name>
</gene>
<feature type="transmembrane region" description="Helical" evidence="3">
    <location>
        <begin position="152"/>
        <end position="174"/>
    </location>
</feature>
<proteinExistence type="predicted"/>
<evidence type="ECO:0000256" key="2">
    <source>
        <dbReference type="SAM" id="MobiDB-lite"/>
    </source>
</evidence>
<protein>
    <submittedName>
        <fullName evidence="4">Hypothetical chloroplast RF1</fullName>
    </submittedName>
</protein>
<feature type="transmembrane region" description="Helical" evidence="3">
    <location>
        <begin position="181"/>
        <end position="204"/>
    </location>
</feature>
<accession>A0A088CIK0</accession>
<dbReference type="GeneID" id="20356117"/>
<evidence type="ECO:0000256" key="1">
    <source>
        <dbReference type="SAM" id="Coils"/>
    </source>
</evidence>
<reference evidence="4" key="1">
    <citation type="journal article" date="2014" name="BMC Genomics">
        <title>Six newly sequenced chloroplast genomes from prasinophyte green algae provide insights into the relationships among prasinophyte lineages and the diversity of streamlined genome architecture in picoplanktonic species.</title>
        <authorList>
            <person name="Lemieux C."/>
            <person name="Otis C."/>
            <person name="Turmel M."/>
        </authorList>
    </citation>
    <scope>NUCLEOTIDE SEQUENCE</scope>
</reference>
<feature type="transmembrane region" description="Helical" evidence="3">
    <location>
        <begin position="351"/>
        <end position="372"/>
    </location>
</feature>
<feature type="transmembrane region" description="Helical" evidence="3">
    <location>
        <begin position="72"/>
        <end position="96"/>
    </location>
</feature>
<keyword evidence="1" id="KW-0175">Coiled coil</keyword>
<keyword evidence="3" id="KW-0472">Membrane</keyword>
<geneLocation type="chloroplast" evidence="4"/>
<dbReference type="EMBL" id="KJ746600">
    <property type="protein sequence ID" value="AID67738.1"/>
    <property type="molecule type" value="Genomic_DNA"/>
</dbReference>
<feature type="region of interest" description="Disordered" evidence="2">
    <location>
        <begin position="1395"/>
        <end position="1432"/>
    </location>
</feature>
<organism evidence="4">
    <name type="scientific">Nephroselmis astigmatica</name>
    <dbReference type="NCBI Taxonomy" id="259378"/>
    <lineage>
        <taxon>Eukaryota</taxon>
        <taxon>Viridiplantae</taxon>
        <taxon>Chlorophyta</taxon>
        <taxon>Nephroselmidophyceae</taxon>
        <taxon>Nephroselmidales</taxon>
        <taxon>Nephroselmidaceae</taxon>
        <taxon>Nephroselmis</taxon>
    </lineage>
</organism>
<name>A0A088CIK0_9CHLO</name>
<keyword evidence="3" id="KW-1133">Transmembrane helix</keyword>
<feature type="coiled-coil region" evidence="1">
    <location>
        <begin position="1581"/>
        <end position="1616"/>
    </location>
</feature>